<dbReference type="Proteomes" id="UP000572635">
    <property type="component" value="Unassembled WGS sequence"/>
</dbReference>
<dbReference type="SUPFAM" id="SSF53474">
    <property type="entry name" value="alpha/beta-Hydrolases"/>
    <property type="match status" value="1"/>
</dbReference>
<sequence length="318" mass="33027">MAIDPVLEEYLGTLTEVVFDDGLDVPGERAREREEALRAPRLAKPHAIEERGVPGPEGAPDIRVRIYRPSAETGLPVTVYLHGGGFVVGGLDTHDNAVRLLAEQAGTIAVSVDYRLAPEHRFPAAVEDAFAAYAWALANAAELGGDPERVAVAGDSAGGFLAACTGLLAAERGLPAPLFQLLVYPGTGASPGGGFSTSEGADTSGGMSGEELGWYLRAFLGDQDLSALPPYMPPGRAEGLSALPPTFILTAELDPLRADGEAFADRLRAAGVPVEVKDSPGMVHSFLRWMHAVPAARAAAQPAFEALGKALAGARATG</sequence>
<dbReference type="PANTHER" id="PTHR48081:SF8">
    <property type="entry name" value="ALPHA_BETA HYDROLASE FOLD-3 DOMAIN-CONTAINING PROTEIN-RELATED"/>
    <property type="match status" value="1"/>
</dbReference>
<proteinExistence type="inferred from homology"/>
<organism evidence="5 6">
    <name type="scientific">Nocardiopsis composta</name>
    <dbReference type="NCBI Taxonomy" id="157465"/>
    <lineage>
        <taxon>Bacteria</taxon>
        <taxon>Bacillati</taxon>
        <taxon>Actinomycetota</taxon>
        <taxon>Actinomycetes</taxon>
        <taxon>Streptosporangiales</taxon>
        <taxon>Nocardiopsidaceae</taxon>
        <taxon>Nocardiopsis</taxon>
    </lineage>
</organism>
<feature type="active site" evidence="3">
    <location>
        <position position="156"/>
    </location>
</feature>
<name>A0A7W8VGL2_9ACTN</name>
<evidence type="ECO:0000313" key="5">
    <source>
        <dbReference type="EMBL" id="MBB5435084.1"/>
    </source>
</evidence>
<dbReference type="RefSeq" id="WP_184396484.1">
    <property type="nucleotide sequence ID" value="NZ_BAAAJD010000008.1"/>
</dbReference>
<evidence type="ECO:0000256" key="1">
    <source>
        <dbReference type="ARBA" id="ARBA00010515"/>
    </source>
</evidence>
<dbReference type="Gene3D" id="3.40.50.1820">
    <property type="entry name" value="alpha/beta hydrolase"/>
    <property type="match status" value="1"/>
</dbReference>
<dbReference type="InterPro" id="IPR013094">
    <property type="entry name" value="AB_hydrolase_3"/>
</dbReference>
<dbReference type="InterPro" id="IPR033140">
    <property type="entry name" value="Lipase_GDXG_put_SER_AS"/>
</dbReference>
<feature type="domain" description="Alpha/beta hydrolase fold-3" evidence="4">
    <location>
        <begin position="79"/>
        <end position="287"/>
    </location>
</feature>
<dbReference type="PROSITE" id="PS01174">
    <property type="entry name" value="LIPASE_GDXG_SER"/>
    <property type="match status" value="1"/>
</dbReference>
<evidence type="ECO:0000256" key="2">
    <source>
        <dbReference type="ARBA" id="ARBA00022801"/>
    </source>
</evidence>
<comment type="similarity">
    <text evidence="1">Belongs to the 'GDXG' lipolytic enzyme family.</text>
</comment>
<protein>
    <submittedName>
        <fullName evidence="5">Acetyl esterase</fullName>
        <ecNumber evidence="5">3.1.1.-</ecNumber>
    </submittedName>
</protein>
<gene>
    <name evidence="5" type="ORF">HDA36_005168</name>
</gene>
<dbReference type="InterPro" id="IPR029058">
    <property type="entry name" value="AB_hydrolase_fold"/>
</dbReference>
<dbReference type="InterPro" id="IPR050300">
    <property type="entry name" value="GDXG_lipolytic_enzyme"/>
</dbReference>
<evidence type="ECO:0000256" key="3">
    <source>
        <dbReference type="PROSITE-ProRule" id="PRU10038"/>
    </source>
</evidence>
<accession>A0A7W8VGL2</accession>
<dbReference type="PANTHER" id="PTHR48081">
    <property type="entry name" value="AB HYDROLASE SUPERFAMILY PROTEIN C4A8.06C"/>
    <property type="match status" value="1"/>
</dbReference>
<comment type="caution">
    <text evidence="5">The sequence shown here is derived from an EMBL/GenBank/DDBJ whole genome shotgun (WGS) entry which is preliminary data.</text>
</comment>
<evidence type="ECO:0000313" key="6">
    <source>
        <dbReference type="Proteomes" id="UP000572635"/>
    </source>
</evidence>
<dbReference type="EMBL" id="JACHDB010000001">
    <property type="protein sequence ID" value="MBB5435084.1"/>
    <property type="molecule type" value="Genomic_DNA"/>
</dbReference>
<dbReference type="Pfam" id="PF07859">
    <property type="entry name" value="Abhydrolase_3"/>
    <property type="match status" value="1"/>
</dbReference>
<keyword evidence="2 5" id="KW-0378">Hydrolase</keyword>
<evidence type="ECO:0000259" key="4">
    <source>
        <dbReference type="Pfam" id="PF07859"/>
    </source>
</evidence>
<dbReference type="EC" id="3.1.1.-" evidence="5"/>
<dbReference type="AlphaFoldDB" id="A0A7W8VGL2"/>
<keyword evidence="6" id="KW-1185">Reference proteome</keyword>
<reference evidence="5 6" key="1">
    <citation type="submission" date="2020-08" db="EMBL/GenBank/DDBJ databases">
        <title>Sequencing the genomes of 1000 actinobacteria strains.</title>
        <authorList>
            <person name="Klenk H.-P."/>
        </authorList>
    </citation>
    <scope>NUCLEOTIDE SEQUENCE [LARGE SCALE GENOMIC DNA]</scope>
    <source>
        <strain evidence="5 6">DSM 44551</strain>
    </source>
</reference>
<dbReference type="GO" id="GO:0016787">
    <property type="term" value="F:hydrolase activity"/>
    <property type="evidence" value="ECO:0007669"/>
    <property type="project" value="UniProtKB-KW"/>
</dbReference>